<keyword evidence="10" id="KW-1133">Transmembrane helix</keyword>
<proteinExistence type="inferred from homology"/>
<dbReference type="PRINTS" id="PR00757">
    <property type="entry name" value="AMINEOXDASEF"/>
</dbReference>
<dbReference type="InterPro" id="IPR036188">
    <property type="entry name" value="FAD/NAD-bd_sf"/>
</dbReference>
<evidence type="ECO:0000256" key="3">
    <source>
        <dbReference type="ARBA" id="ARBA00005995"/>
    </source>
</evidence>
<feature type="binding site" evidence="9">
    <location>
        <begin position="36"/>
        <end position="37"/>
    </location>
    <ligand>
        <name>FAD</name>
        <dbReference type="ChEBI" id="CHEBI:57692"/>
    </ligand>
</feature>
<evidence type="ECO:0000256" key="7">
    <source>
        <dbReference type="ARBA" id="ARBA00049354"/>
    </source>
</evidence>
<keyword evidence="10" id="KW-0285">Flavoprotein</keyword>
<dbReference type="EC" id="1.4.3.-" evidence="10"/>
<evidence type="ECO:0000256" key="8">
    <source>
        <dbReference type="ARBA" id="ARBA00049430"/>
    </source>
</evidence>
<dbReference type="InterPro" id="IPR002937">
    <property type="entry name" value="Amino_oxidase"/>
</dbReference>
<evidence type="ECO:0000256" key="9">
    <source>
        <dbReference type="PIRSR" id="PIRSR601613-1"/>
    </source>
</evidence>
<comment type="subcellular location">
    <subcellularLocation>
        <location evidence="2">Mitochondrion outer membrane</location>
        <topology evidence="2">Single-pass type IV membrane protein</topology>
        <orientation evidence="2">Cytoplasmic side</orientation>
    </subcellularLocation>
</comment>
<keyword evidence="10" id="KW-0472">Membrane</keyword>
<evidence type="ECO:0000256" key="2">
    <source>
        <dbReference type="ARBA" id="ARBA00004362"/>
    </source>
</evidence>
<dbReference type="GO" id="GO:0050660">
    <property type="term" value="F:flavin adenine dinucleotide binding"/>
    <property type="evidence" value="ECO:0007669"/>
    <property type="project" value="TreeGrafter"/>
</dbReference>
<dbReference type="Gene3D" id="1.10.405.10">
    <property type="entry name" value="Guanine Nucleotide Dissociation Inhibitor, domain 1"/>
    <property type="match status" value="1"/>
</dbReference>
<comment type="catalytic activity">
    <reaction evidence="7">
        <text>benzylamine + O2 + H2O = benzaldehyde + H2O2 + NH4(+)</text>
        <dbReference type="Rhea" id="RHEA:59424"/>
        <dbReference type="ChEBI" id="CHEBI:15377"/>
        <dbReference type="ChEBI" id="CHEBI:15379"/>
        <dbReference type="ChEBI" id="CHEBI:16240"/>
        <dbReference type="ChEBI" id="CHEBI:17169"/>
        <dbReference type="ChEBI" id="CHEBI:28938"/>
        <dbReference type="ChEBI" id="CHEBI:225238"/>
    </reaction>
    <physiologicalReaction direction="left-to-right" evidence="7">
        <dbReference type="Rhea" id="RHEA:59425"/>
    </physiologicalReaction>
</comment>
<feature type="binding site" evidence="9">
    <location>
        <position position="17"/>
    </location>
    <ligand>
        <name>FAD</name>
        <dbReference type="ChEBI" id="CHEBI:57692"/>
    </ligand>
</feature>
<evidence type="ECO:0000313" key="12">
    <source>
        <dbReference type="EMBL" id="MUP40702.1"/>
    </source>
</evidence>
<feature type="binding site" evidence="9">
    <location>
        <position position="237"/>
    </location>
    <ligand>
        <name>FAD</name>
        <dbReference type="ChEBI" id="CHEBI:57692"/>
    </ligand>
</feature>
<comment type="similarity">
    <text evidence="3 10">Belongs to the flavin monoamine oxidase family.</text>
</comment>
<keyword evidence="10" id="KW-0274">FAD</keyword>
<dbReference type="GO" id="GO:0097621">
    <property type="term" value="F:monoamine oxidase activity"/>
    <property type="evidence" value="ECO:0007669"/>
    <property type="project" value="UniProtKB-EC"/>
</dbReference>
<feature type="binding site" evidence="9">
    <location>
        <position position="345"/>
    </location>
    <ligand>
        <name>substrate</name>
    </ligand>
</feature>
<dbReference type="Gene3D" id="3.90.660.10">
    <property type="match status" value="1"/>
</dbReference>
<feature type="domain" description="Amine oxidase" evidence="11">
    <location>
        <begin position="16"/>
        <end position="453"/>
    </location>
</feature>
<evidence type="ECO:0000259" key="11">
    <source>
        <dbReference type="Pfam" id="PF01593"/>
    </source>
</evidence>
<name>A0A646QFZ6_9MYRI</name>
<dbReference type="SUPFAM" id="SSF54373">
    <property type="entry name" value="FAD-linked reductases, C-terminal domain"/>
    <property type="match status" value="1"/>
</dbReference>
<comment type="cofactor">
    <cofactor evidence="1 10">
        <name>FAD</name>
        <dbReference type="ChEBI" id="CHEBI:57692"/>
    </cofactor>
</comment>
<evidence type="ECO:0000256" key="5">
    <source>
        <dbReference type="ARBA" id="ARBA00045409"/>
    </source>
</evidence>
<dbReference type="AlphaFoldDB" id="A0A646QFZ6"/>
<keyword evidence="4 10" id="KW-0560">Oxidoreductase</keyword>
<feature type="transmembrane region" description="Helical" evidence="10">
    <location>
        <begin position="493"/>
        <end position="512"/>
    </location>
</feature>
<evidence type="ECO:0000256" key="4">
    <source>
        <dbReference type="ARBA" id="ARBA00023002"/>
    </source>
</evidence>
<dbReference type="SUPFAM" id="SSF51905">
    <property type="entry name" value="FAD/NAD(P)-binding domain"/>
    <property type="match status" value="1"/>
</dbReference>
<dbReference type="GO" id="GO:0005741">
    <property type="term" value="C:mitochondrial outer membrane"/>
    <property type="evidence" value="ECO:0007669"/>
    <property type="project" value="UniProtKB-SubCell"/>
</dbReference>
<dbReference type="PANTHER" id="PTHR43563">
    <property type="entry name" value="AMINE OXIDASE"/>
    <property type="match status" value="1"/>
</dbReference>
<evidence type="ECO:0000256" key="6">
    <source>
        <dbReference type="ARBA" id="ARBA00048448"/>
    </source>
</evidence>
<dbReference type="Pfam" id="PF01593">
    <property type="entry name" value="Amino_oxidase"/>
    <property type="match status" value="1"/>
</dbReference>
<sequence>MTDEEKVDVIVIGAGLSGLAAAKWLHEAGLKILVLEARDRVGGRTYTKCDPAVGGYVDLGGSYVGIAQNHIKQLAKEFGVETYDVRQDKNIIWYYNGTKKLFDSYGIPFFWNPFVALDFCNLFYLLDKWGEEIPCDAPWTAPRAEEWDRMSASEFADKYIWTKTVREFFKKFLIPMFSTNEAHESSLLGILWYIKQGYGTKCVFTAAQAEKFKGGSQMISDKIKEILGDRVLLKKPVYNIKQTRDTVTVTTIDGQEYKGRYAISAVPFPLLQKIHFEPSFPSLKNQLIQNVSMGSFIKSIVYYRTRFWSEKRLCGSAYVIDDNQPLSLLMSDTKPDGSYPALVGFIPGKKAREMVSLPRELRLHQICTEFQKMFDSIEASQPIRYEEQNWMAEQYSGGGYSVVYPPGSITSFGRVLREPFLRLYFAGTETAIRWTGYMDGAVSAGQRAAREVLAVMGRIPVDAIWEDELMEKENPCLPDNVPRFFKYLPSVSALVKTTCFIPIATLTGLLLYKHRNYIQLH</sequence>
<keyword evidence="10" id="KW-0812">Transmembrane</keyword>
<dbReference type="InterPro" id="IPR001613">
    <property type="entry name" value="Flavin_amine_oxidase"/>
</dbReference>
<protein>
    <recommendedName>
        <fullName evidence="10">Amine oxidase</fullName>
        <ecNumber evidence="10">1.4.3.-</ecNumber>
    </recommendedName>
</protein>
<dbReference type="PANTHER" id="PTHR43563:SF1">
    <property type="entry name" value="AMINE OXIDASE [FLAVIN-CONTAINING] B"/>
    <property type="match status" value="1"/>
</dbReference>
<comment type="catalytic activity">
    <reaction evidence="8">
        <text>N-acetylputrescine + O2 + H2O = 4-acetamidobutanal + H2O2 + NH4(+)</text>
        <dbReference type="Rhea" id="RHEA:70283"/>
        <dbReference type="ChEBI" id="CHEBI:7386"/>
        <dbReference type="ChEBI" id="CHEBI:15377"/>
        <dbReference type="ChEBI" id="CHEBI:15379"/>
        <dbReference type="ChEBI" id="CHEBI:16240"/>
        <dbReference type="ChEBI" id="CHEBI:28938"/>
        <dbReference type="ChEBI" id="CHEBI:58263"/>
    </reaction>
    <physiologicalReaction direction="left-to-right" evidence="8">
        <dbReference type="Rhea" id="RHEA:70284"/>
    </physiologicalReaction>
</comment>
<evidence type="ECO:0000256" key="1">
    <source>
        <dbReference type="ARBA" id="ARBA00001974"/>
    </source>
</evidence>
<dbReference type="EMBL" id="GHBY01000525">
    <property type="protein sequence ID" value="MUP40702.1"/>
    <property type="molecule type" value="Transcribed_RNA"/>
</dbReference>
<dbReference type="InterPro" id="IPR050703">
    <property type="entry name" value="Flavin_MAO"/>
</dbReference>
<dbReference type="GO" id="GO:0008131">
    <property type="term" value="F:primary methylamine oxidase activity"/>
    <property type="evidence" value="ECO:0007669"/>
    <property type="project" value="TreeGrafter"/>
</dbReference>
<reference evidence="12" key="1">
    <citation type="submission" date="2018-11" db="EMBL/GenBank/DDBJ databases">
        <title>Venom-gland transcriptomics and venom proteomics of the Florida green centipede (Hemiscolopendra marginata) reveal sex-based variation in a centipede venom.</title>
        <authorList>
            <person name="Nystrom G.S."/>
            <person name="Ward M.J."/>
            <person name="Ellsworth S.A."/>
            <person name="Rokyta D.R."/>
        </authorList>
    </citation>
    <scope>NUCLEOTIDE SEQUENCE</scope>
    <source>
        <tissue evidence="12">Venom gland</tissue>
    </source>
</reference>
<evidence type="ECO:0000256" key="10">
    <source>
        <dbReference type="RuleBase" id="RU362067"/>
    </source>
</evidence>
<comment type="catalytic activity">
    <reaction evidence="6">
        <text>a secondary aliphatic amine + O2 + H2O = a primary amine + an aldehyde + H2O2</text>
        <dbReference type="Rhea" id="RHEA:26414"/>
        <dbReference type="ChEBI" id="CHEBI:15377"/>
        <dbReference type="ChEBI" id="CHEBI:15379"/>
        <dbReference type="ChEBI" id="CHEBI:16240"/>
        <dbReference type="ChEBI" id="CHEBI:17478"/>
        <dbReference type="ChEBI" id="CHEBI:58855"/>
        <dbReference type="ChEBI" id="CHEBI:65296"/>
        <dbReference type="EC" id="1.4.3.4"/>
    </reaction>
</comment>
<dbReference type="Gene3D" id="3.50.50.60">
    <property type="entry name" value="FAD/NAD(P)-binding domain"/>
    <property type="match status" value="1"/>
</dbReference>
<feature type="binding site" evidence="9">
    <location>
        <position position="429"/>
    </location>
    <ligand>
        <name>FAD</name>
        <dbReference type="ChEBI" id="CHEBI:57692"/>
    </ligand>
</feature>
<organism evidence="12">
    <name type="scientific">Hemiscolopendra marginata</name>
    <dbReference type="NCBI Taxonomy" id="943146"/>
    <lineage>
        <taxon>Eukaryota</taxon>
        <taxon>Metazoa</taxon>
        <taxon>Ecdysozoa</taxon>
        <taxon>Arthropoda</taxon>
        <taxon>Myriapoda</taxon>
        <taxon>Chilopoda</taxon>
        <taxon>Pleurostigmophora</taxon>
        <taxon>Scolopendromorpha</taxon>
        <taxon>Scolopendridae</taxon>
        <taxon>Hemiscolopendra</taxon>
    </lineage>
</organism>
<comment type="function">
    <text evidence="5">Catalyzes the oxidative deamination of primary and some secondary amines such as neurotransmitters, and exogenous amines including the tertiary amine, neurotoxin 1-methyl-4-phenyl-1,2,3,6-tetrahydropyridine (MPTP), with concomitant reduction of oxygen to hydrogen peroxide and participates in the metabolism of neuroactive and vasoactive amines in the central nervous system and peripheral tissues. Preferentially degrades benzylamine and phenylethylamine.</text>
</comment>
<accession>A0A646QFZ6</accession>